<accession>A0A1H4C0D7</accession>
<reference evidence="1 2" key="1">
    <citation type="submission" date="2016-10" db="EMBL/GenBank/DDBJ databases">
        <authorList>
            <person name="de Groot N.N."/>
        </authorList>
    </citation>
    <scope>NUCLEOTIDE SEQUENCE [LARGE SCALE GENOMIC DNA]</scope>
    <source>
        <strain evidence="1 2">DSM 15345</strain>
    </source>
</reference>
<dbReference type="OrthoDB" id="9788822at2"/>
<dbReference type="InterPro" id="IPR036188">
    <property type="entry name" value="FAD/NAD-bd_sf"/>
</dbReference>
<proteinExistence type="predicted"/>
<dbReference type="AlphaFoldDB" id="A0A1H4C0D7"/>
<protein>
    <recommendedName>
        <fullName evidence="3">FAD/NAD(P)-binding domain-containing protein</fullName>
    </recommendedName>
</protein>
<dbReference type="Proteomes" id="UP000198703">
    <property type="component" value="Unassembled WGS sequence"/>
</dbReference>
<dbReference type="SUPFAM" id="SSF51905">
    <property type="entry name" value="FAD/NAD(P)-binding domain"/>
    <property type="match status" value="2"/>
</dbReference>
<name>A0A1H4C0D7_9RHOB</name>
<evidence type="ECO:0000313" key="1">
    <source>
        <dbReference type="EMBL" id="SEA53836.1"/>
    </source>
</evidence>
<organism evidence="1 2">
    <name type="scientific">Rubrimonas cliftonensis</name>
    <dbReference type="NCBI Taxonomy" id="89524"/>
    <lineage>
        <taxon>Bacteria</taxon>
        <taxon>Pseudomonadati</taxon>
        <taxon>Pseudomonadota</taxon>
        <taxon>Alphaproteobacteria</taxon>
        <taxon>Rhodobacterales</taxon>
        <taxon>Paracoccaceae</taxon>
        <taxon>Rubrimonas</taxon>
    </lineage>
</organism>
<keyword evidence="2" id="KW-1185">Reference proteome</keyword>
<gene>
    <name evidence="1" type="ORF">SAMN05444370_106137</name>
</gene>
<evidence type="ECO:0008006" key="3">
    <source>
        <dbReference type="Google" id="ProtNLM"/>
    </source>
</evidence>
<dbReference type="Gene3D" id="3.50.50.60">
    <property type="entry name" value="FAD/NAD(P)-binding domain"/>
    <property type="match status" value="1"/>
</dbReference>
<evidence type="ECO:0000313" key="2">
    <source>
        <dbReference type="Proteomes" id="UP000198703"/>
    </source>
</evidence>
<dbReference type="RefSeq" id="WP_093253656.1">
    <property type="nucleotide sequence ID" value="NZ_FNQM01000006.1"/>
</dbReference>
<dbReference type="EMBL" id="FNQM01000006">
    <property type="protein sequence ID" value="SEA53836.1"/>
    <property type="molecule type" value="Genomic_DNA"/>
</dbReference>
<dbReference type="STRING" id="89524.SAMN05444370_106137"/>
<sequence length="502" mass="53750">MFDQIVIGNGSSAVHFIHSAMLGSEAKFKSDKTLVIGKSDLWSQTPSGHALGQTPAILERRIGPVAPSTATETPSPTGLPTAQYETAGSFTRYLDRMRQQINEVMYGKLYVTNDTVIANGVARAGNGFEVKTSSGNVYEAKSVIVASGLGPANSLPPIELAKAELGKAYAEPRDYPEIVDAVTYYQTKPPKGHDVLVYGGSATSAWASSHAWKIGEASRMMWMCRRGIDQISTEGNPVGRNSEVIQMAVKQGLIEAGEIKNIAIDLGAGPGEPRLMIELKVYAFAGHERDARTGDLVSKRDATGDVTRAFRAHQLVYAVGSDPLGSGGPGSILSVSIRDELGAAYAKDSQFQTDPNAVLLAYTTPDEKLWVVGASVFGALGMPDLRKVRDKYAKVGDFLTQSGTPPEGIAILATTLDALTGRFQTNPATFEWSRARPEEIVKLLKDACGLDDGTAQALAQSLVTVRADAKFALTPAMIRKTVADFNDVYRTRVDVTPLRLPA</sequence>